<keyword evidence="8" id="KW-1185">Reference proteome</keyword>
<keyword evidence="4" id="KW-0862">Zinc</keyword>
<comment type="caution">
    <text evidence="7">The sequence shown here is derived from an EMBL/GenBank/DDBJ whole genome shotgun (WGS) entry which is preliminary data.</text>
</comment>
<feature type="compositionally biased region" description="Polar residues" evidence="6">
    <location>
        <begin position="26"/>
        <end position="36"/>
    </location>
</feature>
<dbReference type="EMBL" id="CAJVPY010021256">
    <property type="protein sequence ID" value="CAG8778919.1"/>
    <property type="molecule type" value="Genomic_DNA"/>
</dbReference>
<dbReference type="GO" id="GO:0008270">
    <property type="term" value="F:zinc ion binding"/>
    <property type="evidence" value="ECO:0007669"/>
    <property type="project" value="UniProtKB-KW"/>
</dbReference>
<evidence type="ECO:0000313" key="7">
    <source>
        <dbReference type="EMBL" id="CAG8778919.1"/>
    </source>
</evidence>
<dbReference type="InterPro" id="IPR052035">
    <property type="entry name" value="ZnF_BED_domain_contain"/>
</dbReference>
<dbReference type="Proteomes" id="UP000789405">
    <property type="component" value="Unassembled WGS sequence"/>
</dbReference>
<feature type="region of interest" description="Disordered" evidence="6">
    <location>
        <begin position="1"/>
        <end position="40"/>
    </location>
</feature>
<reference evidence="7" key="1">
    <citation type="submission" date="2021-06" db="EMBL/GenBank/DDBJ databases">
        <authorList>
            <person name="Kallberg Y."/>
            <person name="Tangrot J."/>
            <person name="Rosling A."/>
        </authorList>
    </citation>
    <scope>NUCLEOTIDE SEQUENCE</scope>
    <source>
        <strain evidence="7">MA453B</strain>
    </source>
</reference>
<evidence type="ECO:0000256" key="1">
    <source>
        <dbReference type="ARBA" id="ARBA00004123"/>
    </source>
</evidence>
<accession>A0A9N9JEU6</accession>
<keyword evidence="3" id="KW-0863">Zinc-finger</keyword>
<keyword evidence="5" id="KW-0539">Nucleus</keyword>
<feature type="non-terminal residue" evidence="7">
    <location>
        <position position="1"/>
    </location>
</feature>
<organism evidence="7 8">
    <name type="scientific">Dentiscutata erythropus</name>
    <dbReference type="NCBI Taxonomy" id="1348616"/>
    <lineage>
        <taxon>Eukaryota</taxon>
        <taxon>Fungi</taxon>
        <taxon>Fungi incertae sedis</taxon>
        <taxon>Mucoromycota</taxon>
        <taxon>Glomeromycotina</taxon>
        <taxon>Glomeromycetes</taxon>
        <taxon>Diversisporales</taxon>
        <taxon>Gigasporaceae</taxon>
        <taxon>Dentiscutata</taxon>
    </lineage>
</organism>
<evidence type="ECO:0000256" key="3">
    <source>
        <dbReference type="ARBA" id="ARBA00022771"/>
    </source>
</evidence>
<dbReference type="PANTHER" id="PTHR46481:SF10">
    <property type="entry name" value="ZINC FINGER BED DOMAIN-CONTAINING PROTEIN 39"/>
    <property type="match status" value="1"/>
</dbReference>
<dbReference type="OrthoDB" id="2433784at2759"/>
<evidence type="ECO:0000313" key="8">
    <source>
        <dbReference type="Proteomes" id="UP000789405"/>
    </source>
</evidence>
<dbReference type="PANTHER" id="PTHR46481">
    <property type="entry name" value="ZINC FINGER BED DOMAIN-CONTAINING PROTEIN 4"/>
    <property type="match status" value="1"/>
</dbReference>
<keyword evidence="2" id="KW-0479">Metal-binding</keyword>
<protein>
    <submittedName>
        <fullName evidence="7">17177_t:CDS:1</fullName>
    </submittedName>
</protein>
<sequence>RKSKIPVPSSPYTSERQESPGSSSSAYISDQNTPNETRVGGRGLYPVWKYFQRQKTKSNGYYSAKCDYCSTKWSRGEPVKLEAHLALECSYVEEHVRQFYLLCVACRNNLEEQSEHSKRQKLNNQHGLTKFFPQKTGGGLSEGRSNTINVALLKAFVVCGISFSVIENLFFINLLQTLCPEYQPPSREVLARRLLDQEYSKVVIKREAIFRESNNLTI</sequence>
<dbReference type="GO" id="GO:0005634">
    <property type="term" value="C:nucleus"/>
    <property type="evidence" value="ECO:0007669"/>
    <property type="project" value="UniProtKB-SubCell"/>
</dbReference>
<proteinExistence type="predicted"/>
<comment type="subcellular location">
    <subcellularLocation>
        <location evidence="1">Nucleus</location>
    </subcellularLocation>
</comment>
<dbReference type="AlphaFoldDB" id="A0A9N9JEU6"/>
<evidence type="ECO:0000256" key="5">
    <source>
        <dbReference type="ARBA" id="ARBA00023242"/>
    </source>
</evidence>
<evidence type="ECO:0000256" key="6">
    <source>
        <dbReference type="SAM" id="MobiDB-lite"/>
    </source>
</evidence>
<gene>
    <name evidence="7" type="ORF">DERYTH_LOCUS19424</name>
</gene>
<evidence type="ECO:0000256" key="2">
    <source>
        <dbReference type="ARBA" id="ARBA00022723"/>
    </source>
</evidence>
<name>A0A9N9JEU6_9GLOM</name>
<feature type="non-terminal residue" evidence="7">
    <location>
        <position position="218"/>
    </location>
</feature>
<evidence type="ECO:0000256" key="4">
    <source>
        <dbReference type="ARBA" id="ARBA00022833"/>
    </source>
</evidence>